<dbReference type="Gene3D" id="4.10.1080.10">
    <property type="entry name" value="TSP type-3 repeat"/>
    <property type="match status" value="2"/>
</dbReference>
<evidence type="ECO:0000256" key="3">
    <source>
        <dbReference type="ARBA" id="ARBA00022837"/>
    </source>
</evidence>
<name>A0A150T1X3_SORCE</name>
<comment type="caution">
    <text evidence="9">The sequence shown here is derived from an EMBL/GenBank/DDBJ whole genome shotgun (WGS) entry which is preliminary data.</text>
</comment>
<dbReference type="GO" id="GO:0005509">
    <property type="term" value="F:calcium ion binding"/>
    <property type="evidence" value="ECO:0007669"/>
    <property type="project" value="InterPro"/>
</dbReference>
<evidence type="ECO:0000259" key="8">
    <source>
        <dbReference type="PROSITE" id="PS51123"/>
    </source>
</evidence>
<feature type="chain" id="PRO_5007569221" evidence="7">
    <location>
        <begin position="24"/>
        <end position="706"/>
    </location>
</feature>
<evidence type="ECO:0000256" key="4">
    <source>
        <dbReference type="ARBA" id="ARBA00023136"/>
    </source>
</evidence>
<keyword evidence="4 5" id="KW-0472">Membrane</keyword>
<feature type="compositionally biased region" description="Basic and acidic residues" evidence="6">
    <location>
        <begin position="324"/>
        <end position="333"/>
    </location>
</feature>
<dbReference type="PANTHER" id="PTHR10199:SF119">
    <property type="entry name" value="RE20510P"/>
    <property type="match status" value="1"/>
</dbReference>
<feature type="compositionally biased region" description="Basic and acidic residues" evidence="6">
    <location>
        <begin position="526"/>
        <end position="542"/>
    </location>
</feature>
<proteinExistence type="predicted"/>
<dbReference type="Gene3D" id="3.30.1330.60">
    <property type="entry name" value="OmpA-like domain"/>
    <property type="match status" value="1"/>
</dbReference>
<accession>A0A150T1X3</accession>
<dbReference type="InterPro" id="IPR006664">
    <property type="entry name" value="OMP_bac"/>
</dbReference>
<protein>
    <submittedName>
        <fullName evidence="9">Porin</fullName>
    </submittedName>
</protein>
<keyword evidence="2 7" id="KW-0732">Signal</keyword>
<keyword evidence="3" id="KW-0106">Calcium</keyword>
<dbReference type="SUPFAM" id="SSF103088">
    <property type="entry name" value="OmpA-like"/>
    <property type="match status" value="1"/>
</dbReference>
<evidence type="ECO:0000256" key="5">
    <source>
        <dbReference type="PROSITE-ProRule" id="PRU00473"/>
    </source>
</evidence>
<dbReference type="InterPro" id="IPR036737">
    <property type="entry name" value="OmpA-like_sf"/>
</dbReference>
<feature type="domain" description="OmpA-like" evidence="8">
    <location>
        <begin position="576"/>
        <end position="694"/>
    </location>
</feature>
<comment type="subcellular location">
    <subcellularLocation>
        <location evidence="1">Membrane</location>
    </subcellularLocation>
</comment>
<dbReference type="GO" id="GO:0007155">
    <property type="term" value="P:cell adhesion"/>
    <property type="evidence" value="ECO:0007669"/>
    <property type="project" value="InterPro"/>
</dbReference>
<dbReference type="AlphaFoldDB" id="A0A150T1X3"/>
<dbReference type="Proteomes" id="UP000075515">
    <property type="component" value="Unassembled WGS sequence"/>
</dbReference>
<dbReference type="EMBL" id="JEMC01001242">
    <property type="protein sequence ID" value="KYF98623.1"/>
    <property type="molecule type" value="Genomic_DNA"/>
</dbReference>
<dbReference type="InterPro" id="IPR028974">
    <property type="entry name" value="TSP_type-3_rpt"/>
</dbReference>
<dbReference type="InterPro" id="IPR003367">
    <property type="entry name" value="Thrombospondin_3-like_rpt"/>
</dbReference>
<feature type="compositionally biased region" description="Basic and acidic residues" evidence="6">
    <location>
        <begin position="548"/>
        <end position="569"/>
    </location>
</feature>
<sequence length="706" mass="74704">MRSRSFCSLAAALAALAAAPARAQDAPVKPDGMALSRFVPAPAGDRMFSVPSPFAPGHLTPHVMLMADYASNPLVLRRARDGAEIGAVVSDQLTFRLNASLPLWNKVSFDLDAPLTALQSGENPNGGGREFASPSGAELGDLRLGARVQLYGTYHDPLQLAVGAYLWLPTGAADSFVSDGHVRAMPYLAAGGRLDRLVWSSSLGTELRRSQSFGGVAQGTMLTLGGGVGFLALGDRLQVGPELTTAMVLEDISSRSINAELLLDARYRFLPFLEAGVGVGPGLTSGIGTPDLRVVAMAAFTPEQPPDGDRDGIPDPEDACPKVAGERSADPRKHGCPPPPDRDNDGIPDGEDACPFVAGVASADPRKHGCPPPPDRDNDGIPDGEDACPFVAGVASADPRKHGCPPPPDRDNDGIPDGEDACPFVAGVASADPRKHGCPPPPDRDNDGIPDGEDACPFVAGVASADPRKHGCPPPPDRDNDGIPDGEDACPIVAGVASDDPRKNGCPPDQDEDGVPDSEDACPEVKGLRSKDPAKNGCPRDTDGDEIRDDKDACPREKGFADPDPEKHGCPKAVRVTDKNVVILQQVQFDTDKATIKPVSDPLLDEVAQVLKEHPEIVLIEIQGHTDDRGTDEHNRVLSQNRANSVMAALVRRGIDSTRLTAQGYGRDQPLDNNATEEGRQRNRRVQFIIIKKAAYKPQVETGEDR</sequence>
<reference evidence="9 10" key="1">
    <citation type="submission" date="2014-02" db="EMBL/GenBank/DDBJ databases">
        <title>The small core and large imbalanced accessory genome model reveals a collaborative survival strategy of Sorangium cellulosum strains in nature.</title>
        <authorList>
            <person name="Han K."/>
            <person name="Peng R."/>
            <person name="Blom J."/>
            <person name="Li Y.-Z."/>
        </authorList>
    </citation>
    <scope>NUCLEOTIDE SEQUENCE [LARGE SCALE GENOMIC DNA]</scope>
    <source>
        <strain evidence="9 10">So0149</strain>
    </source>
</reference>
<dbReference type="PRINTS" id="PR01021">
    <property type="entry name" value="OMPADOMAIN"/>
</dbReference>
<dbReference type="PROSITE" id="PS51123">
    <property type="entry name" value="OMPA_2"/>
    <property type="match status" value="1"/>
</dbReference>
<dbReference type="GO" id="GO:0016020">
    <property type="term" value="C:membrane"/>
    <property type="evidence" value="ECO:0007669"/>
    <property type="project" value="UniProtKB-SubCell"/>
</dbReference>
<evidence type="ECO:0000256" key="2">
    <source>
        <dbReference type="ARBA" id="ARBA00022729"/>
    </source>
</evidence>
<dbReference type="Pfam" id="PF02412">
    <property type="entry name" value="TSP_3"/>
    <property type="match status" value="6"/>
</dbReference>
<dbReference type="SUPFAM" id="SSF103647">
    <property type="entry name" value="TSP type-3 repeat"/>
    <property type="match status" value="2"/>
</dbReference>
<evidence type="ECO:0000313" key="9">
    <source>
        <dbReference type="EMBL" id="KYF98623.1"/>
    </source>
</evidence>
<feature type="region of interest" description="Disordered" evidence="6">
    <location>
        <begin position="301"/>
        <end position="571"/>
    </location>
</feature>
<evidence type="ECO:0000313" key="10">
    <source>
        <dbReference type="Proteomes" id="UP000075515"/>
    </source>
</evidence>
<dbReference type="Pfam" id="PF00691">
    <property type="entry name" value="OmpA"/>
    <property type="match status" value="1"/>
</dbReference>
<dbReference type="PANTHER" id="PTHR10199">
    <property type="entry name" value="THROMBOSPONDIN"/>
    <property type="match status" value="1"/>
</dbReference>
<organism evidence="9 10">
    <name type="scientific">Sorangium cellulosum</name>
    <name type="common">Polyangium cellulosum</name>
    <dbReference type="NCBI Taxonomy" id="56"/>
    <lineage>
        <taxon>Bacteria</taxon>
        <taxon>Pseudomonadati</taxon>
        <taxon>Myxococcota</taxon>
        <taxon>Polyangia</taxon>
        <taxon>Polyangiales</taxon>
        <taxon>Polyangiaceae</taxon>
        <taxon>Sorangium</taxon>
    </lineage>
</organism>
<feature type="compositionally biased region" description="Acidic residues" evidence="6">
    <location>
        <begin position="509"/>
        <end position="522"/>
    </location>
</feature>
<evidence type="ECO:0000256" key="1">
    <source>
        <dbReference type="ARBA" id="ARBA00004370"/>
    </source>
</evidence>
<feature type="signal peptide" evidence="7">
    <location>
        <begin position="1"/>
        <end position="23"/>
    </location>
</feature>
<dbReference type="CDD" id="cd07185">
    <property type="entry name" value="OmpA_C-like"/>
    <property type="match status" value="1"/>
</dbReference>
<evidence type="ECO:0000256" key="6">
    <source>
        <dbReference type="SAM" id="MobiDB-lite"/>
    </source>
</evidence>
<evidence type="ECO:0000256" key="7">
    <source>
        <dbReference type="SAM" id="SignalP"/>
    </source>
</evidence>
<dbReference type="InterPro" id="IPR006665">
    <property type="entry name" value="OmpA-like"/>
</dbReference>
<gene>
    <name evidence="9" type="ORF">BE18_24065</name>
</gene>